<dbReference type="OrthoDB" id="205623at2759"/>
<comment type="similarity">
    <text evidence="1">Belongs to the sulfotransferase 1 family.</text>
</comment>
<dbReference type="EMBL" id="ABJB010975139">
    <property type="status" value="NOT_ANNOTATED_CDS"/>
    <property type="molecule type" value="Genomic_DNA"/>
</dbReference>
<dbReference type="VEuPathDB" id="VectorBase:ISCW002210"/>
<dbReference type="GO" id="GO:0004027">
    <property type="term" value="F:alcohol sulfotransferase activity"/>
    <property type="evidence" value="ECO:0007669"/>
    <property type="project" value="UniProtKB-EC"/>
</dbReference>
<keyword evidence="6" id="KW-1185">Reference proteome</keyword>
<gene>
    <name evidence="4" type="ORF">IscW_ISCW002210</name>
</gene>
<dbReference type="FunCoup" id="B7PB35">
    <property type="interactions" value="6"/>
</dbReference>
<feature type="domain" description="Sulfotransferase" evidence="3">
    <location>
        <begin position="125"/>
        <end position="389"/>
    </location>
</feature>
<dbReference type="VEuPathDB" id="VectorBase:ISCP_038341"/>
<keyword evidence="2 4" id="KW-0808">Transferase</keyword>
<dbReference type="GO" id="GO:0005737">
    <property type="term" value="C:cytoplasm"/>
    <property type="evidence" value="ECO:0000318"/>
    <property type="project" value="GO_Central"/>
</dbReference>
<dbReference type="GO" id="GO:0008146">
    <property type="term" value="F:sulfotransferase activity"/>
    <property type="evidence" value="ECO:0000318"/>
    <property type="project" value="GO_Central"/>
</dbReference>
<evidence type="ECO:0000313" key="6">
    <source>
        <dbReference type="Proteomes" id="UP000001555"/>
    </source>
</evidence>
<dbReference type="InterPro" id="IPR027417">
    <property type="entry name" value="P-loop_NTPase"/>
</dbReference>
<dbReference type="PaxDb" id="6945-B7PB35"/>
<dbReference type="EC" id="2.8.2.2" evidence="4"/>
<dbReference type="PANTHER" id="PTHR11783">
    <property type="entry name" value="SULFOTRANSFERASE SULT"/>
    <property type="match status" value="1"/>
</dbReference>
<evidence type="ECO:0000313" key="4">
    <source>
        <dbReference type="EMBL" id="EEC03807.1"/>
    </source>
</evidence>
<name>B7PB35_IXOSC</name>
<evidence type="ECO:0000259" key="3">
    <source>
        <dbReference type="Pfam" id="PF00685"/>
    </source>
</evidence>
<reference evidence="4 6" key="1">
    <citation type="submission" date="2008-03" db="EMBL/GenBank/DDBJ databases">
        <title>Annotation of Ixodes scapularis.</title>
        <authorList>
            <consortium name="Ixodes scapularis Genome Project Consortium"/>
            <person name="Caler E."/>
            <person name="Hannick L.I."/>
            <person name="Bidwell S."/>
            <person name="Joardar V."/>
            <person name="Thiagarajan M."/>
            <person name="Amedeo P."/>
            <person name="Galinsky K.J."/>
            <person name="Schobel S."/>
            <person name="Inman J."/>
            <person name="Hostetler J."/>
            <person name="Miller J."/>
            <person name="Hammond M."/>
            <person name="Megy K."/>
            <person name="Lawson D."/>
            <person name="Kodira C."/>
            <person name="Sutton G."/>
            <person name="Meyer J."/>
            <person name="Hill C.A."/>
            <person name="Birren B."/>
            <person name="Nene V."/>
            <person name="Collins F."/>
            <person name="Alarcon-Chaidez F."/>
            <person name="Wikel S."/>
            <person name="Strausberg R."/>
        </authorList>
    </citation>
    <scope>NUCLEOTIDE SEQUENCE [LARGE SCALE GENOMIC DNA]</scope>
    <source>
        <strain evidence="6">Wikel</strain>
        <strain evidence="4">Wikel colony</strain>
    </source>
</reference>
<dbReference type="Gene3D" id="3.40.50.300">
    <property type="entry name" value="P-loop containing nucleotide triphosphate hydrolases"/>
    <property type="match status" value="1"/>
</dbReference>
<dbReference type="EMBL" id="ABJB010505545">
    <property type="status" value="NOT_ANNOTATED_CDS"/>
    <property type="molecule type" value="Genomic_DNA"/>
</dbReference>
<dbReference type="EnsemblMetazoa" id="ISCW002210-RA">
    <property type="protein sequence ID" value="ISCW002210-PA"/>
    <property type="gene ID" value="ISCW002210"/>
</dbReference>
<dbReference type="Proteomes" id="UP000001555">
    <property type="component" value="Unassembled WGS sequence"/>
</dbReference>
<dbReference type="AlphaFoldDB" id="B7PB35"/>
<dbReference type="EMBL" id="DS674364">
    <property type="protein sequence ID" value="EEC03807.1"/>
    <property type="molecule type" value="Genomic_DNA"/>
</dbReference>
<evidence type="ECO:0000313" key="5">
    <source>
        <dbReference type="EnsemblMetazoa" id="ISCW002210-PA"/>
    </source>
</evidence>
<dbReference type="HOGENOM" id="CLU_027239_2_0_1"/>
<protein>
    <submittedName>
        <fullName evidence="4 5">Sulfotransferase, putative</fullName>
        <ecNumber evidence="4">2.8.2.2</ecNumber>
    </submittedName>
</protein>
<dbReference type="SUPFAM" id="SSF52540">
    <property type="entry name" value="P-loop containing nucleoside triphosphate hydrolases"/>
    <property type="match status" value="1"/>
</dbReference>
<proteinExistence type="inferred from homology"/>
<reference evidence="5" key="2">
    <citation type="submission" date="2020-05" db="UniProtKB">
        <authorList>
            <consortium name="EnsemblMetazoa"/>
        </authorList>
    </citation>
    <scope>IDENTIFICATION</scope>
    <source>
        <strain evidence="5">wikel</strain>
    </source>
</reference>
<evidence type="ECO:0000256" key="2">
    <source>
        <dbReference type="ARBA" id="ARBA00022679"/>
    </source>
</evidence>
<dbReference type="EMBL" id="ABJB010877078">
    <property type="status" value="NOT_ANNOTATED_CDS"/>
    <property type="molecule type" value="Genomic_DNA"/>
</dbReference>
<dbReference type="Pfam" id="PF00685">
    <property type="entry name" value="Sulfotransfer_1"/>
    <property type="match status" value="1"/>
</dbReference>
<sequence length="412" mass="47209">MTGYNEITKAFRLARRTLPPPSDKLDRAQAVAFRQLQTRTKGIKECSLHFGNLGLIAAAAELTIRRESTQICFAFTVLKPTSAGKQHSMSPKKLPAYQVIDGLRVSTVFTEEMIRDALNFKTGPGDVVLATFPKCGTHWLQQVVQLIMNKGQSANDWSEFWNGAPVLEMGWAKTLEKIPAPRVMQTHIPLHRLHYNPATKYVYLVRNPKDCCVSFFHHTRMLPEYQFQDGSFDDFFKLFLKGETDHGDYFDHVMSWYAHKDDPNVFFCTYEDLKKHTRDVVLKLAHFLGQEYGKLLEENEDVLNQVLEKSSVQFMKDAFDSWNQKLERAFAKDSSVIPEGMKKFLLDDSGKFAASNLVRKGEVGNWKTLFSADHSRRLQERINEKTKGSDVMSLWAVCGQPRASENERQKAR</sequence>
<dbReference type="InterPro" id="IPR000863">
    <property type="entry name" value="Sulfotransferase_dom"/>
</dbReference>
<dbReference type="VEuPathDB" id="VectorBase:ISCI002210"/>
<organism>
    <name type="scientific">Ixodes scapularis</name>
    <name type="common">Black-legged tick</name>
    <name type="synonym">Deer tick</name>
    <dbReference type="NCBI Taxonomy" id="6945"/>
    <lineage>
        <taxon>Eukaryota</taxon>
        <taxon>Metazoa</taxon>
        <taxon>Ecdysozoa</taxon>
        <taxon>Arthropoda</taxon>
        <taxon>Chelicerata</taxon>
        <taxon>Arachnida</taxon>
        <taxon>Acari</taxon>
        <taxon>Parasitiformes</taxon>
        <taxon>Ixodida</taxon>
        <taxon>Ixodoidea</taxon>
        <taxon>Ixodidae</taxon>
        <taxon>Ixodinae</taxon>
        <taxon>Ixodes</taxon>
    </lineage>
</organism>
<evidence type="ECO:0000256" key="1">
    <source>
        <dbReference type="ARBA" id="ARBA00005771"/>
    </source>
</evidence>
<dbReference type="InParanoid" id="B7PB35"/>
<dbReference type="EMBL" id="ABJB010047596">
    <property type="status" value="NOT_ANNOTATED_CDS"/>
    <property type="molecule type" value="Genomic_DNA"/>
</dbReference>
<dbReference type="GO" id="GO:0051923">
    <property type="term" value="P:sulfation"/>
    <property type="evidence" value="ECO:0000318"/>
    <property type="project" value="GO_Central"/>
</dbReference>
<accession>B7PB35</accession>